<evidence type="ECO:0000259" key="3">
    <source>
        <dbReference type="Pfam" id="PF07589"/>
    </source>
</evidence>
<keyword evidence="5" id="KW-1185">Reference proteome</keyword>
<dbReference type="InterPro" id="IPR013424">
    <property type="entry name" value="Ice-binding_C"/>
</dbReference>
<proteinExistence type="predicted"/>
<evidence type="ECO:0000313" key="5">
    <source>
        <dbReference type="Proteomes" id="UP001209701"/>
    </source>
</evidence>
<dbReference type="Proteomes" id="UP001209701">
    <property type="component" value="Unassembled WGS sequence"/>
</dbReference>
<gene>
    <name evidence="4" type="ORF">LNV07_11535</name>
</gene>
<dbReference type="NCBIfam" id="TIGR02595">
    <property type="entry name" value="PEP_CTERM"/>
    <property type="match status" value="1"/>
</dbReference>
<evidence type="ECO:0000313" key="4">
    <source>
        <dbReference type="EMBL" id="MCV2368718.1"/>
    </source>
</evidence>
<dbReference type="EMBL" id="JAJIRN010000005">
    <property type="protein sequence ID" value="MCV2368718.1"/>
    <property type="molecule type" value="Genomic_DNA"/>
</dbReference>
<dbReference type="Pfam" id="PF07589">
    <property type="entry name" value="PEP-CTERM"/>
    <property type="match status" value="1"/>
</dbReference>
<feature type="domain" description="Ice-binding protein C-terminal" evidence="3">
    <location>
        <begin position="323"/>
        <end position="347"/>
    </location>
</feature>
<reference evidence="4 5" key="1">
    <citation type="submission" date="2021-11" db="EMBL/GenBank/DDBJ databases">
        <authorList>
            <person name="Liang Q."/>
            <person name="Mou H."/>
            <person name="Liu Z."/>
        </authorList>
    </citation>
    <scope>NUCLEOTIDE SEQUENCE [LARGE SCALE GENOMIC DNA]</scope>
    <source>
        <strain evidence="4 5">CHU3</strain>
    </source>
</reference>
<evidence type="ECO:0000256" key="2">
    <source>
        <dbReference type="SAM" id="SignalP"/>
    </source>
</evidence>
<sequence>MFKRTLVSLAAVAATFVGGSASAAVSFAMGAGGSNISFTDMVWQAGNAVIIDAQSTMANRTFVPIGTNPDGSTKYGQLLHTVAQARLSAFTLTDGSNASYSGQREITYQADFWEVATGIGTASAAFSLAPASLGLKSTINFYYQDATTGPGLGFYGNNNTGANYGTEGGATLILSGDLTRLDGSFNDTTIANGSPLTNLDTSAGNDTAPGTKTHQGTGNNNIDVDVTYQNNAFFLSNVSGLTLDMNQNVGVGAPFNVGNPWSQVVGHVPRFTLEAGNKRVNMSTGSSTTGPCNLGGQTQAGVTTLGHCDILLQTTGLTSFVAAVPEPGSLALVGFALAGVGFTARRRKAA</sequence>
<feature type="signal peptide" evidence="2">
    <location>
        <begin position="1"/>
        <end position="23"/>
    </location>
</feature>
<feature type="chain" id="PRO_5046821394" evidence="2">
    <location>
        <begin position="24"/>
        <end position="350"/>
    </location>
</feature>
<comment type="caution">
    <text evidence="4">The sequence shown here is derived from an EMBL/GenBank/DDBJ whole genome shotgun (WGS) entry which is preliminary data.</text>
</comment>
<evidence type="ECO:0000256" key="1">
    <source>
        <dbReference type="SAM" id="MobiDB-lite"/>
    </source>
</evidence>
<name>A0ABT2YF87_9BURK</name>
<protein>
    <submittedName>
        <fullName evidence="4">PEP-CTERM sorting domain-containing protein</fullName>
    </submittedName>
</protein>
<dbReference type="RefSeq" id="WP_263571319.1">
    <property type="nucleotide sequence ID" value="NZ_JAJIRN010000005.1"/>
</dbReference>
<accession>A0ABT2YF87</accession>
<keyword evidence="2" id="KW-0732">Signal</keyword>
<organism evidence="4 5">
    <name type="scientific">Roseateles oligotrophus</name>
    <dbReference type="NCBI Taxonomy" id="1769250"/>
    <lineage>
        <taxon>Bacteria</taxon>
        <taxon>Pseudomonadati</taxon>
        <taxon>Pseudomonadota</taxon>
        <taxon>Betaproteobacteria</taxon>
        <taxon>Burkholderiales</taxon>
        <taxon>Sphaerotilaceae</taxon>
        <taxon>Roseateles</taxon>
    </lineage>
</organism>
<feature type="region of interest" description="Disordered" evidence="1">
    <location>
        <begin position="196"/>
        <end position="219"/>
    </location>
</feature>